<evidence type="ECO:0000256" key="4">
    <source>
        <dbReference type="ARBA" id="ARBA00023002"/>
    </source>
</evidence>
<reference evidence="5 6" key="1">
    <citation type="submission" date="2019-02" db="EMBL/GenBank/DDBJ databases">
        <title>Deep-cultivation of Planctomycetes and their phenomic and genomic characterization uncovers novel biology.</title>
        <authorList>
            <person name="Wiegand S."/>
            <person name="Jogler M."/>
            <person name="Boedeker C."/>
            <person name="Pinto D."/>
            <person name="Vollmers J."/>
            <person name="Rivas-Marin E."/>
            <person name="Kohn T."/>
            <person name="Peeters S.H."/>
            <person name="Heuer A."/>
            <person name="Rast P."/>
            <person name="Oberbeckmann S."/>
            <person name="Bunk B."/>
            <person name="Jeske O."/>
            <person name="Meyerdierks A."/>
            <person name="Storesund J.E."/>
            <person name="Kallscheuer N."/>
            <person name="Luecker S."/>
            <person name="Lage O.M."/>
            <person name="Pohl T."/>
            <person name="Merkel B.J."/>
            <person name="Hornburger P."/>
            <person name="Mueller R.-W."/>
            <person name="Bruemmer F."/>
            <person name="Labrenz M."/>
            <person name="Spormann A.M."/>
            <person name="Op den Camp H."/>
            <person name="Overmann J."/>
            <person name="Amann R."/>
            <person name="Jetten M.S.M."/>
            <person name="Mascher T."/>
            <person name="Medema M.H."/>
            <person name="Devos D.P."/>
            <person name="Kaster A.-K."/>
            <person name="Ovreas L."/>
            <person name="Rohde M."/>
            <person name="Galperin M.Y."/>
            <person name="Jogler C."/>
        </authorList>
    </citation>
    <scope>NUCLEOTIDE SEQUENCE [LARGE SCALE GENOMIC DNA]</scope>
    <source>
        <strain evidence="5 6">Pla133</strain>
    </source>
</reference>
<name>A0A518BLN5_9BACT</name>
<dbReference type="InterPro" id="IPR036291">
    <property type="entry name" value="NAD(P)-bd_dom_sf"/>
</dbReference>
<dbReference type="EMBL" id="CP036287">
    <property type="protein sequence ID" value="QDU67873.1"/>
    <property type="molecule type" value="Genomic_DNA"/>
</dbReference>
<dbReference type="GO" id="GO:0005737">
    <property type="term" value="C:cytoplasm"/>
    <property type="evidence" value="ECO:0007669"/>
    <property type="project" value="UniProtKB-SubCell"/>
</dbReference>
<dbReference type="PROSITE" id="PS00061">
    <property type="entry name" value="ADH_SHORT"/>
    <property type="match status" value="1"/>
</dbReference>
<keyword evidence="3" id="KW-0521">NADP</keyword>
<dbReference type="PANTHER" id="PTHR44085:SF2">
    <property type="entry name" value="SEPIAPTERIN REDUCTASE"/>
    <property type="match status" value="1"/>
</dbReference>
<evidence type="ECO:0000256" key="3">
    <source>
        <dbReference type="ARBA" id="ARBA00022857"/>
    </source>
</evidence>
<dbReference type="GO" id="GO:0006729">
    <property type="term" value="P:tetrahydrobiopterin biosynthetic process"/>
    <property type="evidence" value="ECO:0007669"/>
    <property type="project" value="TreeGrafter"/>
</dbReference>
<dbReference type="Pfam" id="PF00106">
    <property type="entry name" value="adh_short"/>
    <property type="match status" value="1"/>
</dbReference>
<sequence>MSENFAIVTGTSRGLGLAVAGELLSRGWTVLGVARSAAPSQLAGAEGYSHAAVDLADSAAVEAVLGPVTESSSLAGHGRIALVNNAGLLDIAPIHKLDLAATGRSLAVNAAVPAWLAGRVLAGAATSARVRIVDVSSGAATSAYPGWGAYCASKAALRMFGQVLALEHEELDEHRGLDVGLVSYSPGVVDTTMQGQIRTAALEDFPRRARFEALHADGELVDAALPAREIAELLEADRPPLWQERRFGA</sequence>
<dbReference type="GO" id="GO:0004757">
    <property type="term" value="F:sepiapterin reductase (NADP+) activity"/>
    <property type="evidence" value="ECO:0007669"/>
    <property type="project" value="TreeGrafter"/>
</dbReference>
<keyword evidence="4 5" id="KW-0560">Oxidoreductase</keyword>
<evidence type="ECO:0000313" key="6">
    <source>
        <dbReference type="Proteomes" id="UP000316921"/>
    </source>
</evidence>
<dbReference type="InterPro" id="IPR051721">
    <property type="entry name" value="Biopterin_syn/organic_redct"/>
</dbReference>
<evidence type="ECO:0000256" key="1">
    <source>
        <dbReference type="ARBA" id="ARBA00004496"/>
    </source>
</evidence>
<accession>A0A518BLN5</accession>
<dbReference type="RefSeq" id="WP_145066415.1">
    <property type="nucleotide sequence ID" value="NZ_CP036287.1"/>
</dbReference>
<keyword evidence="6" id="KW-1185">Reference proteome</keyword>
<keyword evidence="2" id="KW-0963">Cytoplasm</keyword>
<dbReference type="PRINTS" id="PR00081">
    <property type="entry name" value="GDHRDH"/>
</dbReference>
<dbReference type="KEGG" id="pbap:Pla133_29620"/>
<dbReference type="PANTHER" id="PTHR44085">
    <property type="entry name" value="SEPIAPTERIN REDUCTASE"/>
    <property type="match status" value="1"/>
</dbReference>
<evidence type="ECO:0000256" key="2">
    <source>
        <dbReference type="ARBA" id="ARBA00022490"/>
    </source>
</evidence>
<dbReference type="Gene3D" id="3.40.50.720">
    <property type="entry name" value="NAD(P)-binding Rossmann-like Domain"/>
    <property type="match status" value="1"/>
</dbReference>
<dbReference type="InterPro" id="IPR002347">
    <property type="entry name" value="SDR_fam"/>
</dbReference>
<protein>
    <submittedName>
        <fullName evidence="5">Benzil reductase ((S)-benzoin forming)</fullName>
        <ecNumber evidence="5">1.1.1.320</ecNumber>
    </submittedName>
</protein>
<dbReference type="Proteomes" id="UP000316921">
    <property type="component" value="Chromosome"/>
</dbReference>
<gene>
    <name evidence="5" type="primary">yueD</name>
    <name evidence="5" type="ORF">Pla133_29620</name>
</gene>
<dbReference type="InterPro" id="IPR020904">
    <property type="entry name" value="Sc_DH/Rdtase_CS"/>
</dbReference>
<comment type="subcellular location">
    <subcellularLocation>
        <location evidence="1">Cytoplasm</location>
    </subcellularLocation>
</comment>
<proteinExistence type="predicted"/>
<evidence type="ECO:0000313" key="5">
    <source>
        <dbReference type="EMBL" id="QDU67873.1"/>
    </source>
</evidence>
<dbReference type="EC" id="1.1.1.320" evidence="5"/>
<dbReference type="AlphaFoldDB" id="A0A518BLN5"/>
<dbReference type="SUPFAM" id="SSF51735">
    <property type="entry name" value="NAD(P)-binding Rossmann-fold domains"/>
    <property type="match status" value="1"/>
</dbReference>
<organism evidence="5 6">
    <name type="scientific">Engelhardtia mirabilis</name>
    <dbReference type="NCBI Taxonomy" id="2528011"/>
    <lineage>
        <taxon>Bacteria</taxon>
        <taxon>Pseudomonadati</taxon>
        <taxon>Planctomycetota</taxon>
        <taxon>Planctomycetia</taxon>
        <taxon>Planctomycetia incertae sedis</taxon>
        <taxon>Engelhardtia</taxon>
    </lineage>
</organism>